<sequence>MEIKVGTIYEDWKDKAGKRINLANKTVLAGIEQSGNFHGKWEQRSSRSMTLKR</sequence>
<dbReference type="EMBL" id="JALU01000007">
    <property type="protein sequence ID" value="EUC53140.1"/>
    <property type="molecule type" value="Genomic_DNA"/>
</dbReference>
<gene>
    <name evidence="1" type="ORF">HMPREF0581_0959</name>
</gene>
<evidence type="ECO:0000313" key="1">
    <source>
        <dbReference type="EMBL" id="EUC53140.1"/>
    </source>
</evidence>
<name>X8ITM5_9FIRM</name>
<accession>X8ITM5</accession>
<dbReference type="Proteomes" id="UP000022645">
    <property type="component" value="Unassembled WGS sequence"/>
</dbReference>
<proteinExistence type="predicted"/>
<evidence type="ECO:0000313" key="2">
    <source>
        <dbReference type="Proteomes" id="UP000022645"/>
    </source>
</evidence>
<reference evidence="1 2" key="1">
    <citation type="submission" date="2014-01" db="EMBL/GenBank/DDBJ databases">
        <authorList>
            <person name="Durkin A.S."/>
            <person name="McCorrison J."/>
            <person name="Torralba M."/>
            <person name="Gillis M."/>
            <person name="Haft D.H."/>
            <person name="Methe B."/>
            <person name="Sutton G."/>
            <person name="Nelson K.E."/>
        </authorList>
    </citation>
    <scope>NUCLEOTIDE SEQUENCE [LARGE SCALE GENOMIC DNA]</scope>
    <source>
        <strain evidence="1 2">ATCC 33093</strain>
    </source>
</reference>
<dbReference type="AlphaFoldDB" id="X8ITM5"/>
<protein>
    <submittedName>
        <fullName evidence="1">Uncharacterized protein</fullName>
    </submittedName>
</protein>
<organism evidence="1 2">
    <name type="scientific">Mogibacterium timidum ATCC 33093</name>
    <dbReference type="NCBI Taxonomy" id="1401079"/>
    <lineage>
        <taxon>Bacteria</taxon>
        <taxon>Bacillati</taxon>
        <taxon>Bacillota</taxon>
        <taxon>Clostridia</taxon>
        <taxon>Peptostreptococcales</taxon>
        <taxon>Anaerovoracaceae</taxon>
        <taxon>Mogibacterium</taxon>
    </lineage>
</organism>
<comment type="caution">
    <text evidence="1">The sequence shown here is derived from an EMBL/GenBank/DDBJ whole genome shotgun (WGS) entry which is preliminary data.</text>
</comment>